<dbReference type="InterPro" id="IPR036388">
    <property type="entry name" value="WH-like_DNA-bd_sf"/>
</dbReference>
<dbReference type="PANTHER" id="PTHR22792">
    <property type="entry name" value="LUPUS LA PROTEIN-RELATED"/>
    <property type="match status" value="1"/>
</dbReference>
<sequence>MPPGDDETTIAQADHEPVQHKDSFSSVDSVSHPQEEKGIQGDLSEDGTAEEIKKSMDVNKTDNSEEEEFVPPDEELAQKIIDQVEFYFSDVNITKDAFLLKHVKRNKEGYVSLKLISSFKRVKHLAKDWRVVAYALAKSKKLEINEAGTKLRRVDPLPPYDQTTPSRTVVAIDLPLEKPTIENVAEMFKSCGEIALIRILRPGNPIPADVRNFVNKHPEMNGKISALVEFERTESAHNALQKDSNWRNAENMKVLELNAPPSVDKKKKMKKVPRSFDMDYSSSCASGSEAEDRRFRLQRRCSSPHISGNESPWMQRRWSRDSGTDSSSSYSRSRSNSGMFFIPDYVRRMSSDSCSDSYGSRSRSNSRVSLSDIRRLSISSKDSDCYCCHGDCGRRGSLGKDSGSEGYGSSRSRANSGASDIRRSSIEYYCLPKGKEGRMAQDGYWDQGRRYPCREQEAERIKTRENVIRMPRGPDGGRGFIPSKPSCHTLIE</sequence>
<evidence type="ECO:0000259" key="6">
    <source>
        <dbReference type="PROSITE" id="PS50835"/>
    </source>
</evidence>
<dbReference type="Pfam" id="PF05383">
    <property type="entry name" value="La"/>
    <property type="match status" value="1"/>
</dbReference>
<dbReference type="InterPro" id="IPR036390">
    <property type="entry name" value="WH_DNA-bd_sf"/>
</dbReference>
<feature type="domain" description="HTH La-type RNA-binding" evidence="7">
    <location>
        <begin position="70"/>
        <end position="161"/>
    </location>
</feature>
<comment type="subcellular location">
    <subcellularLocation>
        <location evidence="1">Nucleus</location>
    </subcellularLocation>
</comment>
<evidence type="ECO:0000256" key="1">
    <source>
        <dbReference type="ARBA" id="ARBA00004123"/>
    </source>
</evidence>
<dbReference type="SUPFAM" id="SSF46785">
    <property type="entry name" value="Winged helix' DNA-binding domain"/>
    <property type="match status" value="1"/>
</dbReference>
<feature type="compositionally biased region" description="Low complexity" evidence="5">
    <location>
        <begin position="407"/>
        <end position="419"/>
    </location>
</feature>
<dbReference type="InterPro" id="IPR012677">
    <property type="entry name" value="Nucleotide-bd_a/b_plait_sf"/>
</dbReference>
<dbReference type="InterPro" id="IPR035979">
    <property type="entry name" value="RBD_domain_sf"/>
</dbReference>
<feature type="region of interest" description="Disordered" evidence="5">
    <location>
        <begin position="464"/>
        <end position="492"/>
    </location>
</feature>
<dbReference type="GO" id="GO:0003729">
    <property type="term" value="F:mRNA binding"/>
    <property type="evidence" value="ECO:0007669"/>
    <property type="project" value="TreeGrafter"/>
</dbReference>
<feature type="domain" description="Ig-like" evidence="6">
    <location>
        <begin position="273"/>
        <end position="388"/>
    </location>
</feature>
<dbReference type="Gene3D" id="3.30.70.330">
    <property type="match status" value="1"/>
</dbReference>
<dbReference type="PROSITE" id="PS50961">
    <property type="entry name" value="HTH_LA"/>
    <property type="match status" value="1"/>
</dbReference>
<evidence type="ECO:0008006" key="11">
    <source>
        <dbReference type="Google" id="ProtNLM"/>
    </source>
</evidence>
<evidence type="ECO:0000259" key="8">
    <source>
        <dbReference type="PROSITE" id="PS51938"/>
    </source>
</evidence>
<feature type="compositionally biased region" description="Low complexity" evidence="5">
    <location>
        <begin position="324"/>
        <end position="335"/>
    </location>
</feature>
<dbReference type="EMBL" id="OV725078">
    <property type="protein sequence ID" value="CAH1392766.1"/>
    <property type="molecule type" value="Genomic_DNA"/>
</dbReference>
<accession>A0A9P0EFC5</accession>
<dbReference type="InterPro" id="IPR007110">
    <property type="entry name" value="Ig-like_dom"/>
</dbReference>
<dbReference type="InterPro" id="IPR024642">
    <property type="entry name" value="SUZ-C"/>
</dbReference>
<keyword evidence="2 4" id="KW-0694">RNA-binding</keyword>
<organism evidence="9 10">
    <name type="scientific">Nezara viridula</name>
    <name type="common">Southern green stink bug</name>
    <name type="synonym">Cimex viridulus</name>
    <dbReference type="NCBI Taxonomy" id="85310"/>
    <lineage>
        <taxon>Eukaryota</taxon>
        <taxon>Metazoa</taxon>
        <taxon>Ecdysozoa</taxon>
        <taxon>Arthropoda</taxon>
        <taxon>Hexapoda</taxon>
        <taxon>Insecta</taxon>
        <taxon>Pterygota</taxon>
        <taxon>Neoptera</taxon>
        <taxon>Paraneoptera</taxon>
        <taxon>Hemiptera</taxon>
        <taxon>Heteroptera</taxon>
        <taxon>Panheteroptera</taxon>
        <taxon>Pentatomomorpha</taxon>
        <taxon>Pentatomoidea</taxon>
        <taxon>Pentatomidae</taxon>
        <taxon>Pentatominae</taxon>
        <taxon>Nezara</taxon>
    </lineage>
</organism>
<feature type="compositionally biased region" description="Basic and acidic residues" evidence="5">
    <location>
        <begin position="13"/>
        <end position="23"/>
    </location>
</feature>
<feature type="compositionally biased region" description="Polar residues" evidence="5">
    <location>
        <begin position="301"/>
        <end position="312"/>
    </location>
</feature>
<protein>
    <recommendedName>
        <fullName evidence="11">La-related protein 6</fullName>
    </recommendedName>
</protein>
<dbReference type="GO" id="GO:0006396">
    <property type="term" value="P:RNA processing"/>
    <property type="evidence" value="ECO:0007669"/>
    <property type="project" value="InterPro"/>
</dbReference>
<dbReference type="GO" id="GO:0005634">
    <property type="term" value="C:nucleus"/>
    <property type="evidence" value="ECO:0007669"/>
    <property type="project" value="UniProtKB-SubCell"/>
</dbReference>
<dbReference type="Gene3D" id="1.10.10.10">
    <property type="entry name" value="Winged helix-like DNA-binding domain superfamily/Winged helix DNA-binding domain"/>
    <property type="match status" value="1"/>
</dbReference>
<keyword evidence="3" id="KW-0539">Nucleus</keyword>
<evidence type="ECO:0000256" key="3">
    <source>
        <dbReference type="ARBA" id="ARBA00023242"/>
    </source>
</evidence>
<feature type="region of interest" description="Disordered" evidence="5">
    <location>
        <begin position="1"/>
        <end position="48"/>
    </location>
</feature>
<evidence type="ECO:0000256" key="4">
    <source>
        <dbReference type="PROSITE-ProRule" id="PRU00332"/>
    </source>
</evidence>
<dbReference type="OrthoDB" id="435402at2759"/>
<dbReference type="InterPro" id="IPR002344">
    <property type="entry name" value="Lupus_La"/>
</dbReference>
<reference evidence="9" key="1">
    <citation type="submission" date="2022-01" db="EMBL/GenBank/DDBJ databases">
        <authorList>
            <person name="King R."/>
        </authorList>
    </citation>
    <scope>NUCLEOTIDE SEQUENCE</scope>
</reference>
<dbReference type="CDD" id="cd08033">
    <property type="entry name" value="LARP_6"/>
    <property type="match status" value="1"/>
</dbReference>
<dbReference type="SMART" id="SM00715">
    <property type="entry name" value="LA"/>
    <property type="match status" value="1"/>
</dbReference>
<dbReference type="Pfam" id="PF12901">
    <property type="entry name" value="SUZ-C"/>
    <property type="match status" value="1"/>
</dbReference>
<name>A0A9P0EFC5_NEZVI</name>
<evidence type="ECO:0000313" key="10">
    <source>
        <dbReference type="Proteomes" id="UP001152798"/>
    </source>
</evidence>
<evidence type="ECO:0000256" key="2">
    <source>
        <dbReference type="ARBA" id="ARBA00022884"/>
    </source>
</evidence>
<evidence type="ECO:0000256" key="5">
    <source>
        <dbReference type="SAM" id="MobiDB-lite"/>
    </source>
</evidence>
<dbReference type="InterPro" id="IPR006630">
    <property type="entry name" value="La_HTH"/>
</dbReference>
<dbReference type="AlphaFoldDB" id="A0A9P0EFC5"/>
<dbReference type="FunFam" id="1.10.10.10:FF:000158">
    <property type="entry name" value="La ribonucleoprotein domain family member 7"/>
    <property type="match status" value="1"/>
</dbReference>
<feature type="region of interest" description="Disordered" evidence="5">
    <location>
        <begin position="399"/>
        <end position="419"/>
    </location>
</feature>
<gene>
    <name evidence="9" type="ORF">NEZAVI_LOCUS3534</name>
</gene>
<dbReference type="Proteomes" id="UP001152798">
    <property type="component" value="Chromosome 2"/>
</dbReference>
<dbReference type="PRINTS" id="PR00302">
    <property type="entry name" value="LUPUSLA"/>
</dbReference>
<feature type="domain" description="SUZ-C" evidence="8">
    <location>
        <begin position="446"/>
        <end position="484"/>
    </location>
</feature>
<dbReference type="InterPro" id="IPR045180">
    <property type="entry name" value="La_dom_prot"/>
</dbReference>
<evidence type="ECO:0000259" key="7">
    <source>
        <dbReference type="PROSITE" id="PS50961"/>
    </source>
</evidence>
<keyword evidence="10" id="KW-1185">Reference proteome</keyword>
<dbReference type="PANTHER" id="PTHR22792:SF140">
    <property type="entry name" value="ACHILLES, ISOFORM A"/>
    <property type="match status" value="1"/>
</dbReference>
<dbReference type="PROSITE" id="PS50835">
    <property type="entry name" value="IG_LIKE"/>
    <property type="match status" value="1"/>
</dbReference>
<feature type="region of interest" description="Disordered" evidence="5">
    <location>
        <begin position="301"/>
        <end position="335"/>
    </location>
</feature>
<evidence type="ECO:0000313" key="9">
    <source>
        <dbReference type="EMBL" id="CAH1392766.1"/>
    </source>
</evidence>
<dbReference type="GO" id="GO:1990904">
    <property type="term" value="C:ribonucleoprotein complex"/>
    <property type="evidence" value="ECO:0007669"/>
    <property type="project" value="InterPro"/>
</dbReference>
<dbReference type="SUPFAM" id="SSF54928">
    <property type="entry name" value="RNA-binding domain, RBD"/>
    <property type="match status" value="1"/>
</dbReference>
<dbReference type="PROSITE" id="PS51938">
    <property type="entry name" value="SUZ_C"/>
    <property type="match status" value="1"/>
</dbReference>
<proteinExistence type="predicted"/>